<dbReference type="Proteomes" id="UP000886674">
    <property type="component" value="Unassembled WGS sequence"/>
</dbReference>
<reference evidence="1" key="1">
    <citation type="journal article" date="2021" name="Proc. Natl. Acad. Sci. U.S.A.">
        <title>Global biogeography of chemosynthetic symbionts reveals both localized and globally distributed symbiont groups. .</title>
        <authorList>
            <person name="Osvatic J.T."/>
            <person name="Wilkins L.G.E."/>
            <person name="Leibrecht L."/>
            <person name="Leray M."/>
            <person name="Zauner S."/>
            <person name="Polzin J."/>
            <person name="Camacho Y."/>
            <person name="Gros O."/>
            <person name="van Gils J.A."/>
            <person name="Eisen J.A."/>
            <person name="Petersen J.M."/>
            <person name="Yuen B."/>
        </authorList>
    </citation>
    <scope>NUCLEOTIDE SEQUENCE</scope>
    <source>
        <strain evidence="1">MAGclacostrist055</strain>
    </source>
</reference>
<organism evidence="1 2">
    <name type="scientific">Candidatus Thiodiazotropha taylori</name>
    <dbReference type="NCBI Taxonomy" id="2792791"/>
    <lineage>
        <taxon>Bacteria</taxon>
        <taxon>Pseudomonadati</taxon>
        <taxon>Pseudomonadota</taxon>
        <taxon>Gammaproteobacteria</taxon>
        <taxon>Chromatiales</taxon>
        <taxon>Sedimenticolaceae</taxon>
        <taxon>Candidatus Thiodiazotropha</taxon>
    </lineage>
</organism>
<proteinExistence type="predicted"/>
<evidence type="ECO:0000313" key="2">
    <source>
        <dbReference type="Proteomes" id="UP000886674"/>
    </source>
</evidence>
<name>A0A9E4NSL0_9GAMM</name>
<protein>
    <submittedName>
        <fullName evidence="1">Uncharacterized protein</fullName>
    </submittedName>
</protein>
<evidence type="ECO:0000313" key="1">
    <source>
        <dbReference type="EMBL" id="MCG7978439.1"/>
    </source>
</evidence>
<gene>
    <name evidence="1" type="ORF">JAY77_09885</name>
</gene>
<comment type="caution">
    <text evidence="1">The sequence shown here is derived from an EMBL/GenBank/DDBJ whole genome shotgun (WGS) entry which is preliminary data.</text>
</comment>
<sequence>MSPQVVRLLSLQITLGLLGSPVLGAIHNRDQSHPQLAVSNNEIMGTSFSTATP</sequence>
<dbReference type="AlphaFoldDB" id="A0A9E4NSL0"/>
<dbReference type="EMBL" id="JAEPCR010000043">
    <property type="protein sequence ID" value="MCG7978439.1"/>
    <property type="molecule type" value="Genomic_DNA"/>
</dbReference>
<accession>A0A9E4NSL0</accession>